<evidence type="ECO:0000313" key="2">
    <source>
        <dbReference type="Proteomes" id="UP000708208"/>
    </source>
</evidence>
<dbReference type="Proteomes" id="UP000708208">
    <property type="component" value="Unassembled WGS sequence"/>
</dbReference>
<accession>A0A8J2JQG7</accession>
<comment type="caution">
    <text evidence="1">The sequence shown here is derived from an EMBL/GenBank/DDBJ whole genome shotgun (WGS) entry which is preliminary data.</text>
</comment>
<keyword evidence="2" id="KW-1185">Reference proteome</keyword>
<organism evidence="1 2">
    <name type="scientific">Allacma fusca</name>
    <dbReference type="NCBI Taxonomy" id="39272"/>
    <lineage>
        <taxon>Eukaryota</taxon>
        <taxon>Metazoa</taxon>
        <taxon>Ecdysozoa</taxon>
        <taxon>Arthropoda</taxon>
        <taxon>Hexapoda</taxon>
        <taxon>Collembola</taxon>
        <taxon>Symphypleona</taxon>
        <taxon>Sminthuridae</taxon>
        <taxon>Allacma</taxon>
    </lineage>
</organism>
<reference evidence="1" key="1">
    <citation type="submission" date="2021-06" db="EMBL/GenBank/DDBJ databases">
        <authorList>
            <person name="Hodson N. C."/>
            <person name="Mongue J. A."/>
            <person name="Jaron S. K."/>
        </authorList>
    </citation>
    <scope>NUCLEOTIDE SEQUENCE</scope>
</reference>
<feature type="non-terminal residue" evidence="1">
    <location>
        <position position="1"/>
    </location>
</feature>
<proteinExistence type="predicted"/>
<dbReference type="AlphaFoldDB" id="A0A8J2JQG7"/>
<gene>
    <name evidence="1" type="ORF">AFUS01_LOCUS13392</name>
</gene>
<dbReference type="EMBL" id="CAJVCH010108979">
    <property type="protein sequence ID" value="CAG7724361.1"/>
    <property type="molecule type" value="Genomic_DNA"/>
</dbReference>
<evidence type="ECO:0000313" key="1">
    <source>
        <dbReference type="EMBL" id="CAG7724361.1"/>
    </source>
</evidence>
<protein>
    <submittedName>
        <fullName evidence="1">Uncharacterized protein</fullName>
    </submittedName>
</protein>
<sequence>DRVPAIETKWNLYEIRELEAFIGYKTGMESIPHFENFSELSSSEASIKTPAVFKTRSIRIIAKKRLIYDGESSGGDAADQTKKFCIGPNNPPEFPNADLFNSSLIFTSPKTTAMQTREGIATSGTSGSMSVPKVYFTSGDIDEVDTSANFQAKFKNRFVSQIVDHRDQPKYNAEGGIKSGQQRKELGPFDGKIRSDHVYRQAAMLSCIFCSATWPRLHNFLHLYLNELILNVIKRNPNTCNKTLATGQDKIKIWVQHAGDKLTKAERRDLSPSVNKDA</sequence>
<name>A0A8J2JQG7_9HEXA</name>
<dbReference type="OrthoDB" id="7550863at2759"/>